<dbReference type="SUPFAM" id="SSF56281">
    <property type="entry name" value="Metallo-hydrolase/oxidoreductase"/>
    <property type="match status" value="1"/>
</dbReference>
<dbReference type="PANTHER" id="PTHR46018:SF2">
    <property type="entry name" value="ZINC PHOSPHODIESTERASE ELAC PROTEIN 1"/>
    <property type="match status" value="1"/>
</dbReference>
<dbReference type="GO" id="GO:0042781">
    <property type="term" value="F:3'-tRNA processing endoribonuclease activity"/>
    <property type="evidence" value="ECO:0007669"/>
    <property type="project" value="TreeGrafter"/>
</dbReference>
<dbReference type="Proteomes" id="UP000515308">
    <property type="component" value="Chromosome PVLDE_06"/>
</dbReference>
<evidence type="ECO:0000256" key="9">
    <source>
        <dbReference type="SAM" id="MobiDB-lite"/>
    </source>
</evidence>
<dbReference type="VEuPathDB" id="PlasmoDB:PVLDE_0602270"/>
<organism evidence="11 12">
    <name type="scientific">Plasmodium vinckei lentum</name>
    <dbReference type="NCBI Taxonomy" id="138297"/>
    <lineage>
        <taxon>Eukaryota</taxon>
        <taxon>Sar</taxon>
        <taxon>Alveolata</taxon>
        <taxon>Apicomplexa</taxon>
        <taxon>Aconoidasida</taxon>
        <taxon>Haemosporida</taxon>
        <taxon>Plasmodiidae</taxon>
        <taxon>Plasmodium</taxon>
        <taxon>Plasmodium (Vinckeia)</taxon>
    </lineage>
</organism>
<keyword evidence="3" id="KW-0819">tRNA processing</keyword>
<protein>
    <submittedName>
        <fullName evidence="11">Metallo-hydrolase/oxidoreductase, putative</fullName>
    </submittedName>
</protein>
<evidence type="ECO:0000256" key="8">
    <source>
        <dbReference type="ARBA" id="ARBA00022833"/>
    </source>
</evidence>
<dbReference type="Pfam" id="PF23023">
    <property type="entry name" value="Anti-Pycsar_Apyc1"/>
    <property type="match status" value="1"/>
</dbReference>
<keyword evidence="10" id="KW-0812">Transmembrane</keyword>
<evidence type="ECO:0000256" key="5">
    <source>
        <dbReference type="ARBA" id="ARBA00022723"/>
    </source>
</evidence>
<feature type="region of interest" description="Disordered" evidence="9">
    <location>
        <begin position="773"/>
        <end position="797"/>
    </location>
</feature>
<dbReference type="HAMAP" id="MF_01818">
    <property type="entry name" value="RNase_Z_BN"/>
    <property type="match status" value="1"/>
</dbReference>
<evidence type="ECO:0000256" key="6">
    <source>
        <dbReference type="ARBA" id="ARBA00022759"/>
    </source>
</evidence>
<evidence type="ECO:0000256" key="3">
    <source>
        <dbReference type="ARBA" id="ARBA00022694"/>
    </source>
</evidence>
<keyword evidence="8" id="KW-0862">Zinc</keyword>
<evidence type="ECO:0000256" key="7">
    <source>
        <dbReference type="ARBA" id="ARBA00022801"/>
    </source>
</evidence>
<keyword evidence="4" id="KW-0540">Nuclease</keyword>
<dbReference type="GO" id="GO:0046872">
    <property type="term" value="F:metal ion binding"/>
    <property type="evidence" value="ECO:0007669"/>
    <property type="project" value="UniProtKB-KW"/>
</dbReference>
<name>A0A6V7S051_PLAVN</name>
<dbReference type="GO" id="GO:0005634">
    <property type="term" value="C:nucleus"/>
    <property type="evidence" value="ECO:0007669"/>
    <property type="project" value="TreeGrafter"/>
</dbReference>
<keyword evidence="5" id="KW-0479">Metal-binding</keyword>
<keyword evidence="6" id="KW-0255">Endonuclease</keyword>
<evidence type="ECO:0000256" key="4">
    <source>
        <dbReference type="ARBA" id="ARBA00022722"/>
    </source>
</evidence>
<evidence type="ECO:0000313" key="11">
    <source>
        <dbReference type="EMBL" id="CAD2088299.1"/>
    </source>
</evidence>
<dbReference type="AlphaFoldDB" id="A0A6V7S051"/>
<comment type="subunit">
    <text evidence="2">Homodimer.</text>
</comment>
<gene>
    <name evidence="11" type="ORF">PVLDE_0602270</name>
</gene>
<evidence type="ECO:0000256" key="2">
    <source>
        <dbReference type="ARBA" id="ARBA00011738"/>
    </source>
</evidence>
<evidence type="ECO:0000256" key="10">
    <source>
        <dbReference type="SAM" id="Phobius"/>
    </source>
</evidence>
<sequence length="820" mass="95277">MPLHVKNENNKIKRNLKRIANTRLPVQEKGKENMFYFFYNCFFKYLVIAYCLYNISVVVCLRYKNSYSYLAFSNKDSSKYLGNIYKKKKNIINKKISRNLFVEGSRNYLKQNGIVESCKDSYYENYKKKKIITVLKDGIDRLFFANRYLFGNVGIEDNVDPNNKDTYDEEIPKKKTNLPHYDIKKLENNLNLEPDKTLLQEYTQYIQHIIEKDSVSLSNDSFDKDPIHNLILRWIKSMLINGEENYNSDGEKVAENCNNDDDDTNFDVETIARQLILFKTVLNNSVRAYGFDEKAIYIDNKTHDVKVKRNVFNDMGEKKSDWKIIFLGTGSMYPSVSRGTSSFIFQTTKKKYNEAYLFDCGESTFISLQEANIKVSKIKNIFITHLHGDHCLGLISVLTMLKGLNTINIYGPEGLYRFLKHNFNSTYSKRMAKYFVYELKIKGNENNSNYGNSENSSMGGNKKFPTDLKYIYKDANNMYPILQTDSIEINGFQIKHTVPTIGYIIKEKKSENKFNAEHINEIIKNNYDELKKCKNLDYIPYKIYENVIRKMKTDDVLIFPDNTKLSYTDAYKEIRKERKIVICQDTCDASSLVKEAQDADILIHEATNSLIDLSDENMLYNTDIYDEDNYINPLSLKSVPTNNSDNNLEQSEKKQNDINSKIVKKNGKIDNLDTINYYNKLISERGHSTSHMAGNFAKKIRAKKLILTHFSQRYTGDNKLKNMIIMKKIEDEALEAFYSDRSKSHTSPEKKDITPTENIKKVNLVHVSNFNNEKKEDNTEVLNRQNNNSQNFSKSKSDIQENEVVAAFDGLVVYVPSQTT</sequence>
<dbReference type="EMBL" id="LR865368">
    <property type="protein sequence ID" value="CAD2088299.1"/>
    <property type="molecule type" value="Genomic_DNA"/>
</dbReference>
<reference evidence="11 12" key="1">
    <citation type="submission" date="2020-08" db="EMBL/GenBank/DDBJ databases">
        <authorList>
            <person name="Ramaprasad A."/>
        </authorList>
    </citation>
    <scope>NUCLEOTIDE SEQUENCE [LARGE SCALE GENOMIC DNA]</scope>
</reference>
<keyword evidence="10" id="KW-0472">Membrane</keyword>
<proteinExistence type="inferred from homology"/>
<evidence type="ECO:0000256" key="1">
    <source>
        <dbReference type="ARBA" id="ARBA00001947"/>
    </source>
</evidence>
<dbReference type="Gene3D" id="3.60.15.10">
    <property type="entry name" value="Ribonuclease Z/Hydroxyacylglutathione hydrolase-like"/>
    <property type="match status" value="1"/>
</dbReference>
<dbReference type="InterPro" id="IPR013471">
    <property type="entry name" value="RNase_Z/BN"/>
</dbReference>
<feature type="compositionally biased region" description="Low complexity" evidence="9">
    <location>
        <begin position="785"/>
        <end position="794"/>
    </location>
</feature>
<accession>A0A6V7S051</accession>
<evidence type="ECO:0000313" key="12">
    <source>
        <dbReference type="Proteomes" id="UP000515308"/>
    </source>
</evidence>
<comment type="cofactor">
    <cofactor evidence="1">
        <name>Zn(2+)</name>
        <dbReference type="ChEBI" id="CHEBI:29105"/>
    </cofactor>
</comment>
<keyword evidence="7 11" id="KW-0378">Hydrolase</keyword>
<dbReference type="InterPro" id="IPR036866">
    <property type="entry name" value="RibonucZ/Hydroxyglut_hydro"/>
</dbReference>
<feature type="transmembrane region" description="Helical" evidence="10">
    <location>
        <begin position="42"/>
        <end position="61"/>
    </location>
</feature>
<keyword evidence="10" id="KW-1133">Transmembrane helix</keyword>
<dbReference type="PANTHER" id="PTHR46018">
    <property type="entry name" value="ZINC PHOSPHODIESTERASE ELAC PROTEIN 1"/>
    <property type="match status" value="1"/>
</dbReference>